<dbReference type="InterPro" id="IPR002346">
    <property type="entry name" value="Mopterin_DH_FAD-bd"/>
</dbReference>
<accession>A0AA35RHG3</accession>
<dbReference type="Pfam" id="PF00941">
    <property type="entry name" value="FAD_binding_5"/>
    <property type="match status" value="1"/>
</dbReference>
<feature type="domain" description="FAD-binding PCMH-type" evidence="1">
    <location>
        <begin position="1"/>
        <end position="194"/>
    </location>
</feature>
<proteinExistence type="predicted"/>
<evidence type="ECO:0000313" key="3">
    <source>
        <dbReference type="Proteomes" id="UP001174909"/>
    </source>
</evidence>
<sequence>MIAGGTDLLGELKEYIETPKKVVNLKSIPGLDEIKADSSGLTIGALVTLTDIAAHTTIQHHYTVLAEAAASVASPQIRNVGTLGGNLCQRPRCWYYRNPDIICLKKGGDTCYAIEGLNKYHAIFGGGPVYIVHPSDTAPALIALGATVKIVGPNGDRTMPLEDFFVLPDVNPQRENVLEPNEVLTEVHVPQPKAHTKSTYVKIRERGSFDFALVSVAANFEMNGGNLQQGKRRPRWGRSYPLAFQGS</sequence>
<dbReference type="PANTHER" id="PTHR42659">
    <property type="entry name" value="XANTHINE DEHYDROGENASE SUBUNIT C-RELATED"/>
    <property type="match status" value="1"/>
</dbReference>
<dbReference type="InterPro" id="IPR036318">
    <property type="entry name" value="FAD-bd_PCMH-like_sf"/>
</dbReference>
<dbReference type="PROSITE" id="PS51387">
    <property type="entry name" value="FAD_PCMH"/>
    <property type="match status" value="1"/>
</dbReference>
<name>A0AA35RHG3_GEOBA</name>
<keyword evidence="3" id="KW-1185">Reference proteome</keyword>
<dbReference type="InterPro" id="IPR016166">
    <property type="entry name" value="FAD-bd_PCMH"/>
</dbReference>
<organism evidence="2 3">
    <name type="scientific">Geodia barretti</name>
    <name type="common">Barrett's horny sponge</name>
    <dbReference type="NCBI Taxonomy" id="519541"/>
    <lineage>
        <taxon>Eukaryota</taxon>
        <taxon>Metazoa</taxon>
        <taxon>Porifera</taxon>
        <taxon>Demospongiae</taxon>
        <taxon>Heteroscleromorpha</taxon>
        <taxon>Tetractinellida</taxon>
        <taxon>Astrophorina</taxon>
        <taxon>Geodiidae</taxon>
        <taxon>Geodia</taxon>
    </lineage>
</organism>
<dbReference type="InterPro" id="IPR016169">
    <property type="entry name" value="FAD-bd_PCMH_sub2"/>
</dbReference>
<dbReference type="AlphaFoldDB" id="A0AA35RHG3"/>
<evidence type="ECO:0000313" key="2">
    <source>
        <dbReference type="EMBL" id="CAI8010756.1"/>
    </source>
</evidence>
<dbReference type="Proteomes" id="UP001174909">
    <property type="component" value="Unassembled WGS sequence"/>
</dbReference>
<dbReference type="SUPFAM" id="SSF55447">
    <property type="entry name" value="CO dehydrogenase flavoprotein C-terminal domain-like"/>
    <property type="match status" value="1"/>
</dbReference>
<dbReference type="GO" id="GO:0016491">
    <property type="term" value="F:oxidoreductase activity"/>
    <property type="evidence" value="ECO:0007669"/>
    <property type="project" value="InterPro"/>
</dbReference>
<reference evidence="2" key="1">
    <citation type="submission" date="2023-03" db="EMBL/GenBank/DDBJ databases">
        <authorList>
            <person name="Steffen K."/>
            <person name="Cardenas P."/>
        </authorList>
    </citation>
    <scope>NUCLEOTIDE SEQUENCE</scope>
</reference>
<dbReference type="GO" id="GO:0071949">
    <property type="term" value="F:FAD binding"/>
    <property type="evidence" value="ECO:0007669"/>
    <property type="project" value="InterPro"/>
</dbReference>
<dbReference type="Gene3D" id="3.30.465.10">
    <property type="match status" value="2"/>
</dbReference>
<protein>
    <submittedName>
        <fullName evidence="2">Aldehyde oxidoreductase FAD-binding subunit PaoB</fullName>
    </submittedName>
</protein>
<dbReference type="InterPro" id="IPR036683">
    <property type="entry name" value="CO_DH_flav_C_dom_sf"/>
</dbReference>
<dbReference type="InterPro" id="IPR051312">
    <property type="entry name" value="Diverse_Substr_Oxidored"/>
</dbReference>
<comment type="caution">
    <text evidence="2">The sequence shown here is derived from an EMBL/GenBank/DDBJ whole genome shotgun (WGS) entry which is preliminary data.</text>
</comment>
<dbReference type="Gene3D" id="3.30.390.50">
    <property type="entry name" value="CO dehydrogenase flavoprotein, C-terminal domain"/>
    <property type="match status" value="1"/>
</dbReference>
<dbReference type="PANTHER" id="PTHR42659:SF9">
    <property type="entry name" value="XANTHINE DEHYDROGENASE FAD-BINDING SUBUNIT XDHB-RELATED"/>
    <property type="match status" value="1"/>
</dbReference>
<gene>
    <name evidence="2" type="ORF">GBAR_LOCUS7059</name>
</gene>
<dbReference type="EMBL" id="CASHTH010001064">
    <property type="protein sequence ID" value="CAI8010756.1"/>
    <property type="molecule type" value="Genomic_DNA"/>
</dbReference>
<evidence type="ECO:0000259" key="1">
    <source>
        <dbReference type="PROSITE" id="PS51387"/>
    </source>
</evidence>
<dbReference type="SUPFAM" id="SSF56176">
    <property type="entry name" value="FAD-binding/transporter-associated domain-like"/>
    <property type="match status" value="1"/>
</dbReference>